<dbReference type="PANTHER" id="PTHR43685">
    <property type="entry name" value="GLYCOSYLTRANSFERASE"/>
    <property type="match status" value="1"/>
</dbReference>
<dbReference type="RefSeq" id="WP_344495083.1">
    <property type="nucleotide sequence ID" value="NZ_BAAAQX010000057.1"/>
</dbReference>
<dbReference type="EMBL" id="BAAAQX010000057">
    <property type="protein sequence ID" value="GAA2215942.1"/>
    <property type="molecule type" value="Genomic_DNA"/>
</dbReference>
<evidence type="ECO:0000313" key="2">
    <source>
        <dbReference type="EMBL" id="GAA2215942.1"/>
    </source>
</evidence>
<dbReference type="InterPro" id="IPR050834">
    <property type="entry name" value="Glycosyltransf_2"/>
</dbReference>
<gene>
    <name evidence="2" type="ORF">GCM10009850_114100</name>
</gene>
<name>A0ABN3D2B6_9ACTN</name>
<evidence type="ECO:0000259" key="1">
    <source>
        <dbReference type="Pfam" id="PF00535"/>
    </source>
</evidence>
<dbReference type="SUPFAM" id="SSF53448">
    <property type="entry name" value="Nucleotide-diphospho-sugar transferases"/>
    <property type="match status" value="1"/>
</dbReference>
<organism evidence="2 3">
    <name type="scientific">Nonomuraea monospora</name>
    <dbReference type="NCBI Taxonomy" id="568818"/>
    <lineage>
        <taxon>Bacteria</taxon>
        <taxon>Bacillati</taxon>
        <taxon>Actinomycetota</taxon>
        <taxon>Actinomycetes</taxon>
        <taxon>Streptosporangiales</taxon>
        <taxon>Streptosporangiaceae</taxon>
        <taxon>Nonomuraea</taxon>
    </lineage>
</organism>
<dbReference type="Proteomes" id="UP001499843">
    <property type="component" value="Unassembled WGS sequence"/>
</dbReference>
<dbReference type="Gene3D" id="3.90.550.10">
    <property type="entry name" value="Spore Coat Polysaccharide Biosynthesis Protein SpsA, Chain A"/>
    <property type="match status" value="1"/>
</dbReference>
<accession>A0ABN3D2B6</accession>
<proteinExistence type="predicted"/>
<protein>
    <recommendedName>
        <fullName evidence="1">Glycosyltransferase 2-like domain-containing protein</fullName>
    </recommendedName>
</protein>
<dbReference type="CDD" id="cd00761">
    <property type="entry name" value="Glyco_tranf_GTA_type"/>
    <property type="match status" value="1"/>
</dbReference>
<evidence type="ECO:0000313" key="3">
    <source>
        <dbReference type="Proteomes" id="UP001499843"/>
    </source>
</evidence>
<dbReference type="InterPro" id="IPR001173">
    <property type="entry name" value="Glyco_trans_2-like"/>
</dbReference>
<sequence>MRFTVVCPTYNRGPAIAATIESVLAQSLRDWELLVVSDASDDDTDEVVAGFARADDRVRLIRTHRHGHPSGPRNIGLAEARGAYVAYLDHDDRWAPEHLAVLARALEGEQFAATGATRVNAAGDVLHVTPPLTLCWHPELQVMNAIFQPSQVAHVAGLAESVGGWRTSENGLEDWDLWLRLTDAGVRCRTAADPTVIELVDPSTRQSRVTARHGWEVARFPDGRAARAAYRALKDTRRVADARTALETDLRAWYAALVESGLLVVPSGWQADAREIDRALREAVAAAPIGGRELWPDLAIVPREDHVALVHLISCVTQEHADRIGTLNRRIMRHQLELYADVLTHQTP</sequence>
<keyword evidence="3" id="KW-1185">Reference proteome</keyword>
<feature type="domain" description="Glycosyltransferase 2-like" evidence="1">
    <location>
        <begin position="4"/>
        <end position="133"/>
    </location>
</feature>
<reference evidence="2 3" key="1">
    <citation type="journal article" date="2019" name="Int. J. Syst. Evol. Microbiol.">
        <title>The Global Catalogue of Microorganisms (GCM) 10K type strain sequencing project: providing services to taxonomists for standard genome sequencing and annotation.</title>
        <authorList>
            <consortium name="The Broad Institute Genomics Platform"/>
            <consortium name="The Broad Institute Genome Sequencing Center for Infectious Disease"/>
            <person name="Wu L."/>
            <person name="Ma J."/>
        </authorList>
    </citation>
    <scope>NUCLEOTIDE SEQUENCE [LARGE SCALE GENOMIC DNA]</scope>
    <source>
        <strain evidence="2 3">JCM 16114</strain>
    </source>
</reference>
<dbReference type="InterPro" id="IPR029044">
    <property type="entry name" value="Nucleotide-diphossugar_trans"/>
</dbReference>
<dbReference type="PANTHER" id="PTHR43685:SF2">
    <property type="entry name" value="GLYCOSYLTRANSFERASE 2-LIKE DOMAIN-CONTAINING PROTEIN"/>
    <property type="match status" value="1"/>
</dbReference>
<dbReference type="Pfam" id="PF00535">
    <property type="entry name" value="Glycos_transf_2"/>
    <property type="match status" value="1"/>
</dbReference>
<comment type="caution">
    <text evidence="2">The sequence shown here is derived from an EMBL/GenBank/DDBJ whole genome shotgun (WGS) entry which is preliminary data.</text>
</comment>